<accession>A0AA51RR24</accession>
<gene>
    <name evidence="1" type="ORF">Q9312_12515</name>
</gene>
<proteinExistence type="predicted"/>
<name>A0AA51RR24_9GAMM</name>
<dbReference type="KEGG" id="plei:Q9312_12515"/>
<sequence>MWDEVEGNQNLFAKAHASVLLGDFSLARLILRRTESSTAIEIIEKLADEYEAKRFLYLIQQAKGKEGSELKDIYKSAASLGESFADRVVGLAFKRGKMDSMMLFIVELMDKLSPEKYSKQLELLISKAWRGKPPQPAIRIYSIRALMSIYDQESLPIKLRKKFMKALSKRLDKMGDDAGKFLYLIDQKEGLNLLSKCLSSDVPIVRDGAVTTLATIGTSESIKILRSHGSITTETMLAILEGADIAKVIPLGKEVQIGDKRARTYTFEEIEDANRESNLRYYYEESLEEYRPLLERWKKA</sequence>
<dbReference type="RefSeq" id="WP_309201192.1">
    <property type="nucleotide sequence ID" value="NZ_CP133548.1"/>
</dbReference>
<dbReference type="InterPro" id="IPR016024">
    <property type="entry name" value="ARM-type_fold"/>
</dbReference>
<dbReference type="SUPFAM" id="SSF48371">
    <property type="entry name" value="ARM repeat"/>
    <property type="match status" value="1"/>
</dbReference>
<evidence type="ECO:0000313" key="2">
    <source>
        <dbReference type="Proteomes" id="UP001239782"/>
    </source>
</evidence>
<reference evidence="1 2" key="1">
    <citation type="submission" date="2023-08" db="EMBL/GenBank/DDBJ databases">
        <title>Pleionea litopenaei sp. nov., isolated from stomach of juvenile Litopenaeus vannamei.</title>
        <authorList>
            <person name="Rho A.M."/>
            <person name="Hwang C.Y."/>
        </authorList>
    </citation>
    <scope>NUCLEOTIDE SEQUENCE [LARGE SCALE GENOMIC DNA]</scope>
    <source>
        <strain evidence="1 2">HL-JVS1</strain>
    </source>
</reference>
<dbReference type="EMBL" id="CP133548">
    <property type="protein sequence ID" value="WMS86041.1"/>
    <property type="molecule type" value="Genomic_DNA"/>
</dbReference>
<evidence type="ECO:0008006" key="3">
    <source>
        <dbReference type="Google" id="ProtNLM"/>
    </source>
</evidence>
<dbReference type="Proteomes" id="UP001239782">
    <property type="component" value="Chromosome"/>
</dbReference>
<protein>
    <recommendedName>
        <fullName evidence="3">HEAT repeat protein</fullName>
    </recommendedName>
</protein>
<organism evidence="1 2">
    <name type="scientific">Pleionea litopenaei</name>
    <dbReference type="NCBI Taxonomy" id="3070815"/>
    <lineage>
        <taxon>Bacteria</taxon>
        <taxon>Pseudomonadati</taxon>
        <taxon>Pseudomonadota</taxon>
        <taxon>Gammaproteobacteria</taxon>
        <taxon>Oceanospirillales</taxon>
        <taxon>Pleioneaceae</taxon>
        <taxon>Pleionea</taxon>
    </lineage>
</organism>
<dbReference type="AlphaFoldDB" id="A0AA51RR24"/>
<keyword evidence="2" id="KW-1185">Reference proteome</keyword>
<evidence type="ECO:0000313" key="1">
    <source>
        <dbReference type="EMBL" id="WMS86041.1"/>
    </source>
</evidence>